<feature type="signal peptide" evidence="1">
    <location>
        <begin position="1"/>
        <end position="25"/>
    </location>
</feature>
<proteinExistence type="predicted"/>
<evidence type="ECO:0000313" key="2">
    <source>
        <dbReference type="EMBL" id="PXV65480.1"/>
    </source>
</evidence>
<dbReference type="InterPro" id="IPR008969">
    <property type="entry name" value="CarboxyPept-like_regulatory"/>
</dbReference>
<sequence length="519" mass="59408">MKRTAQYLFHYVITLLLLFSMVATALGNDGDVLNRKIELSKNKGTVYQLLKEVSDKSGYLFIYDSQIINNDKTVKVPQKEYTLRDAIYAITGNKNLNIRIVGNHILLNLQQEENIVINPVIKLKPEAKDSIIQYITLGGTLVDGISSDPVPYAAVGILNSTIGTITNQNGDFRLILPDSLRDSKIKFSHIGYQSQEVELSFLTEQQIVFTLTPKVVPLQEVVIRIVNPVDVLRNMWLKRSENYSSTPVHITAFYREGIEHKNKNVSLTEAVLDIYKTGYQSGETGDQVKLLKMRRIIDKQSPDTLITKMKSGINSSLLLDLIKSDTPGFLNPINNGQYIYRHTDITVLDNRRVNVLSFEPRPGAEPLYKGELYIDAETYALVQANFEILPDYVKNATDMFIVRKSRDINITPQNVTYVVSYKSLDGIYYLSHVRGDLHFRVRKKNRIFSTPLHMWFELVNCETDTSDNSRFARNERLATQNIFSDTSFEYDPNFWGHFNVIMQEDKLKESVLQILKNNK</sequence>
<dbReference type="SUPFAM" id="SSF49464">
    <property type="entry name" value="Carboxypeptidase regulatory domain-like"/>
    <property type="match status" value="1"/>
</dbReference>
<evidence type="ECO:0000313" key="3">
    <source>
        <dbReference type="Proteomes" id="UP000247973"/>
    </source>
</evidence>
<keyword evidence="2" id="KW-0645">Protease</keyword>
<evidence type="ECO:0000256" key="1">
    <source>
        <dbReference type="SAM" id="SignalP"/>
    </source>
</evidence>
<accession>A0A2V3PQ09</accession>
<name>A0A2V3PQ09_9BACT</name>
<keyword evidence="2" id="KW-0121">Carboxypeptidase</keyword>
<feature type="chain" id="PRO_5016102150" evidence="1">
    <location>
        <begin position="26"/>
        <end position="519"/>
    </location>
</feature>
<keyword evidence="3" id="KW-1185">Reference proteome</keyword>
<comment type="caution">
    <text evidence="2">The sequence shown here is derived from an EMBL/GenBank/DDBJ whole genome shotgun (WGS) entry which is preliminary data.</text>
</comment>
<protein>
    <submittedName>
        <fullName evidence="2">Carboxypeptidase-like protein</fullName>
    </submittedName>
</protein>
<keyword evidence="1" id="KW-0732">Signal</keyword>
<dbReference type="Proteomes" id="UP000247973">
    <property type="component" value="Unassembled WGS sequence"/>
</dbReference>
<dbReference type="EMBL" id="QICL01000007">
    <property type="protein sequence ID" value="PXV65480.1"/>
    <property type="molecule type" value="Genomic_DNA"/>
</dbReference>
<dbReference type="OrthoDB" id="1489599at2"/>
<organism evidence="2 3">
    <name type="scientific">Dysgonomonas alginatilytica</name>
    <dbReference type="NCBI Taxonomy" id="1605892"/>
    <lineage>
        <taxon>Bacteria</taxon>
        <taxon>Pseudomonadati</taxon>
        <taxon>Bacteroidota</taxon>
        <taxon>Bacteroidia</taxon>
        <taxon>Bacteroidales</taxon>
        <taxon>Dysgonomonadaceae</taxon>
        <taxon>Dysgonomonas</taxon>
    </lineage>
</organism>
<dbReference type="AlphaFoldDB" id="A0A2V3PQ09"/>
<dbReference type="Gene3D" id="2.60.40.1120">
    <property type="entry name" value="Carboxypeptidase-like, regulatory domain"/>
    <property type="match status" value="1"/>
</dbReference>
<dbReference type="GO" id="GO:0004180">
    <property type="term" value="F:carboxypeptidase activity"/>
    <property type="evidence" value="ECO:0007669"/>
    <property type="project" value="UniProtKB-KW"/>
</dbReference>
<gene>
    <name evidence="2" type="ORF">CLV62_10772</name>
</gene>
<dbReference type="RefSeq" id="WP_110310207.1">
    <property type="nucleotide sequence ID" value="NZ_QICL01000007.1"/>
</dbReference>
<dbReference type="Pfam" id="PF13715">
    <property type="entry name" value="CarbopepD_reg_2"/>
    <property type="match status" value="1"/>
</dbReference>
<reference evidence="2 3" key="1">
    <citation type="submission" date="2018-03" db="EMBL/GenBank/DDBJ databases">
        <title>Genomic Encyclopedia of Archaeal and Bacterial Type Strains, Phase II (KMG-II): from individual species to whole genera.</title>
        <authorList>
            <person name="Goeker M."/>
        </authorList>
    </citation>
    <scope>NUCLEOTIDE SEQUENCE [LARGE SCALE GENOMIC DNA]</scope>
    <source>
        <strain evidence="2 3">DSM 100214</strain>
    </source>
</reference>
<keyword evidence="2" id="KW-0378">Hydrolase</keyword>